<gene>
    <name evidence="2" type="ORF">IWX90DRAFT_187592</name>
</gene>
<accession>A0ABR1XWP5</accession>
<evidence type="ECO:0000313" key="3">
    <source>
        <dbReference type="Proteomes" id="UP001456524"/>
    </source>
</evidence>
<keyword evidence="3" id="KW-1185">Reference proteome</keyword>
<keyword evidence="1" id="KW-0812">Transmembrane</keyword>
<comment type="caution">
    <text evidence="2">The sequence shown here is derived from an EMBL/GenBank/DDBJ whole genome shotgun (WGS) entry which is preliminary data.</text>
</comment>
<dbReference type="Proteomes" id="UP001456524">
    <property type="component" value="Unassembled WGS sequence"/>
</dbReference>
<keyword evidence="1" id="KW-0472">Membrane</keyword>
<reference evidence="2 3" key="1">
    <citation type="journal article" date="2022" name="G3 (Bethesda)">
        <title>Enemy or ally: a genomic approach to elucidate the lifestyle of Phyllosticta citrichinaensis.</title>
        <authorList>
            <person name="Buijs V.A."/>
            <person name="Groenewald J.Z."/>
            <person name="Haridas S."/>
            <person name="LaButti K.M."/>
            <person name="Lipzen A."/>
            <person name="Martin F.M."/>
            <person name="Barry K."/>
            <person name="Grigoriev I.V."/>
            <person name="Crous P.W."/>
            <person name="Seidl M.F."/>
        </authorList>
    </citation>
    <scope>NUCLEOTIDE SEQUENCE [LARGE SCALE GENOMIC DNA]</scope>
    <source>
        <strain evidence="2 3">CBS 129764</strain>
    </source>
</reference>
<feature type="transmembrane region" description="Helical" evidence="1">
    <location>
        <begin position="78"/>
        <end position="99"/>
    </location>
</feature>
<proteinExistence type="predicted"/>
<name>A0ABR1XWP5_9PEZI</name>
<protein>
    <submittedName>
        <fullName evidence="2">Uncharacterized protein</fullName>
    </submittedName>
</protein>
<keyword evidence="1" id="KW-1133">Transmembrane helix</keyword>
<sequence length="128" mass="14660">MYNLDYYQKTGRRAGAYFFEGSEFGWGPRDAHASRWNDDAVDGRMGGQEAAFFFSNPLFSFLFFFPSLFFTSRLCLHLCIGLGEVFVSEVLLCLSLLLLSHACVCRAVRLLFRSRVIFISDTMRRRGA</sequence>
<evidence type="ECO:0000256" key="1">
    <source>
        <dbReference type="SAM" id="Phobius"/>
    </source>
</evidence>
<organism evidence="2 3">
    <name type="scientific">Phyllosticta citrichinensis</name>
    <dbReference type="NCBI Taxonomy" id="1130410"/>
    <lineage>
        <taxon>Eukaryota</taxon>
        <taxon>Fungi</taxon>
        <taxon>Dikarya</taxon>
        <taxon>Ascomycota</taxon>
        <taxon>Pezizomycotina</taxon>
        <taxon>Dothideomycetes</taxon>
        <taxon>Dothideomycetes incertae sedis</taxon>
        <taxon>Botryosphaeriales</taxon>
        <taxon>Phyllostictaceae</taxon>
        <taxon>Phyllosticta</taxon>
    </lineage>
</organism>
<dbReference type="EMBL" id="JBBWUH010000004">
    <property type="protein sequence ID" value="KAK8169692.1"/>
    <property type="molecule type" value="Genomic_DNA"/>
</dbReference>
<evidence type="ECO:0000313" key="2">
    <source>
        <dbReference type="EMBL" id="KAK8169692.1"/>
    </source>
</evidence>
<feature type="transmembrane region" description="Helical" evidence="1">
    <location>
        <begin position="50"/>
        <end position="71"/>
    </location>
</feature>